<reference evidence="1 2" key="1">
    <citation type="submission" date="2017-07" db="EMBL/GenBank/DDBJ databases">
        <title>Paenibacillus herberti R33 genome sequencing and assembly.</title>
        <authorList>
            <person name="Su W."/>
        </authorList>
    </citation>
    <scope>NUCLEOTIDE SEQUENCE [LARGE SCALE GENOMIC DNA]</scope>
    <source>
        <strain evidence="1 2">R33</strain>
    </source>
</reference>
<dbReference type="OrthoDB" id="2686510at2"/>
<comment type="caution">
    <text evidence="1">The sequence shown here is derived from an EMBL/GenBank/DDBJ whole genome shotgun (WGS) entry which is preliminary data.</text>
</comment>
<dbReference type="AlphaFoldDB" id="A0A229NUZ6"/>
<protein>
    <submittedName>
        <fullName evidence="1">Uncharacterized protein</fullName>
    </submittedName>
</protein>
<evidence type="ECO:0000313" key="1">
    <source>
        <dbReference type="EMBL" id="OXM13654.1"/>
    </source>
</evidence>
<organism evidence="1 2">
    <name type="scientific">Paenibacillus herberti</name>
    <dbReference type="NCBI Taxonomy" id="1619309"/>
    <lineage>
        <taxon>Bacteria</taxon>
        <taxon>Bacillati</taxon>
        <taxon>Bacillota</taxon>
        <taxon>Bacilli</taxon>
        <taxon>Bacillales</taxon>
        <taxon>Paenibacillaceae</taxon>
        <taxon>Paenibacillus</taxon>
    </lineage>
</organism>
<dbReference type="Proteomes" id="UP000215145">
    <property type="component" value="Unassembled WGS sequence"/>
</dbReference>
<accession>A0A229NUZ6</accession>
<proteinExistence type="predicted"/>
<keyword evidence="2" id="KW-1185">Reference proteome</keyword>
<name>A0A229NUZ6_9BACL</name>
<sequence length="73" mass="7813">MRKTAAVQRREAKPFGEAAAVLLEGGCPHLGVLGNQGIRVPEESEKGSPHAAEFRQLLTESPVRLTQRSSASC</sequence>
<evidence type="ECO:0000313" key="2">
    <source>
        <dbReference type="Proteomes" id="UP000215145"/>
    </source>
</evidence>
<dbReference type="EMBL" id="NMUQ01000003">
    <property type="protein sequence ID" value="OXM13654.1"/>
    <property type="molecule type" value="Genomic_DNA"/>
</dbReference>
<dbReference type="RefSeq" id="WP_089526358.1">
    <property type="nucleotide sequence ID" value="NZ_NMUQ01000003.1"/>
</dbReference>
<gene>
    <name evidence="1" type="ORF">CGZ75_21780</name>
</gene>